<keyword evidence="2" id="KW-1185">Reference proteome</keyword>
<evidence type="ECO:0000313" key="1">
    <source>
        <dbReference type="EMBL" id="MCI33466.1"/>
    </source>
</evidence>
<proteinExistence type="predicted"/>
<accession>A0A392RCA9</accession>
<name>A0A392RCA9_9FABA</name>
<dbReference type="EMBL" id="LXQA010204586">
    <property type="protein sequence ID" value="MCI33466.1"/>
    <property type="molecule type" value="Genomic_DNA"/>
</dbReference>
<protein>
    <submittedName>
        <fullName evidence="1">Uncharacterized protein</fullName>
    </submittedName>
</protein>
<evidence type="ECO:0000313" key="2">
    <source>
        <dbReference type="Proteomes" id="UP000265520"/>
    </source>
</evidence>
<sequence>MVILLVPYALNMRLMLLPHSFYHVSDEQLPSHVISESGSQVCPSEGTAENIAAVELGPVLLDYSHHPGPYGGTVQSVITVVLLL</sequence>
<comment type="caution">
    <text evidence="1">The sequence shown here is derived from an EMBL/GenBank/DDBJ whole genome shotgun (WGS) entry which is preliminary data.</text>
</comment>
<organism evidence="1 2">
    <name type="scientific">Trifolium medium</name>
    <dbReference type="NCBI Taxonomy" id="97028"/>
    <lineage>
        <taxon>Eukaryota</taxon>
        <taxon>Viridiplantae</taxon>
        <taxon>Streptophyta</taxon>
        <taxon>Embryophyta</taxon>
        <taxon>Tracheophyta</taxon>
        <taxon>Spermatophyta</taxon>
        <taxon>Magnoliopsida</taxon>
        <taxon>eudicotyledons</taxon>
        <taxon>Gunneridae</taxon>
        <taxon>Pentapetalae</taxon>
        <taxon>rosids</taxon>
        <taxon>fabids</taxon>
        <taxon>Fabales</taxon>
        <taxon>Fabaceae</taxon>
        <taxon>Papilionoideae</taxon>
        <taxon>50 kb inversion clade</taxon>
        <taxon>NPAAA clade</taxon>
        <taxon>Hologalegina</taxon>
        <taxon>IRL clade</taxon>
        <taxon>Trifolieae</taxon>
        <taxon>Trifolium</taxon>
    </lineage>
</organism>
<reference evidence="1 2" key="1">
    <citation type="journal article" date="2018" name="Front. Plant Sci.">
        <title>Red Clover (Trifolium pratense) and Zigzag Clover (T. medium) - A Picture of Genomic Similarities and Differences.</title>
        <authorList>
            <person name="Dluhosova J."/>
            <person name="Istvanek J."/>
            <person name="Nedelnik J."/>
            <person name="Repkova J."/>
        </authorList>
    </citation>
    <scope>NUCLEOTIDE SEQUENCE [LARGE SCALE GENOMIC DNA]</scope>
    <source>
        <strain evidence="2">cv. 10/8</strain>
        <tissue evidence="1">Leaf</tissue>
    </source>
</reference>
<dbReference type="Proteomes" id="UP000265520">
    <property type="component" value="Unassembled WGS sequence"/>
</dbReference>
<dbReference type="AlphaFoldDB" id="A0A392RCA9"/>